<dbReference type="InterPro" id="IPR025935">
    <property type="entry name" value="AbiH"/>
</dbReference>
<dbReference type="EMBL" id="DYWE01000015">
    <property type="protein sequence ID" value="HJF80288.1"/>
    <property type="molecule type" value="Genomic_DNA"/>
</dbReference>
<protein>
    <submittedName>
        <fullName evidence="1">Bacteriophage abortive infection AbiH family protein</fullName>
    </submittedName>
</protein>
<dbReference type="AlphaFoldDB" id="A0A921L4Z3"/>
<dbReference type="Pfam" id="PF14253">
    <property type="entry name" value="AbiH"/>
    <property type="match status" value="1"/>
</dbReference>
<proteinExistence type="predicted"/>
<organism evidence="1 2">
    <name type="scientific">Phocaeicola plebeius</name>
    <dbReference type="NCBI Taxonomy" id="310297"/>
    <lineage>
        <taxon>Bacteria</taxon>
        <taxon>Pseudomonadati</taxon>
        <taxon>Bacteroidota</taxon>
        <taxon>Bacteroidia</taxon>
        <taxon>Bacteroidales</taxon>
        <taxon>Bacteroidaceae</taxon>
        <taxon>Phocaeicola</taxon>
    </lineage>
</organism>
<comment type="caution">
    <text evidence="1">The sequence shown here is derived from an EMBL/GenBank/DDBJ whole genome shotgun (WGS) entry which is preliminary data.</text>
</comment>
<accession>A0A921L4Z3</accession>
<name>A0A921L4Z3_9BACT</name>
<evidence type="ECO:0000313" key="1">
    <source>
        <dbReference type="EMBL" id="HJF80288.1"/>
    </source>
</evidence>
<sequence>MNIVYFLGNGFDKAQGLKTSYPEFYEYLDKQEGSALLQNLKSDIRKDTKLWADMEEAFGQFTSKIDTEEDFQNLYFELSDYLQEYLKSENEKFIPSVELKGKFYNDFLFFGKYLGELDRTRYNQFVNAFSSSIDINVITLNYTNTLEKLLSINTQVSNVNKNFNNNRILHNIIHVHGGLDDAIIIGVDNEKQIENEKFRMNDNVKDLLVKIQSNHAMKFLKHEYCENFIKNANLIILYGTSLGDTDLRWWNLIGNELNRRNNIAIIQHLYHPIEIKPTRRQLLAQIERNYQNTLMRKLGIKQEEFSERLTNRLFFTVNSNIFKN</sequence>
<evidence type="ECO:0000313" key="2">
    <source>
        <dbReference type="Proteomes" id="UP000722357"/>
    </source>
</evidence>
<reference evidence="1" key="2">
    <citation type="submission" date="2021-09" db="EMBL/GenBank/DDBJ databases">
        <authorList>
            <person name="Gilroy R."/>
        </authorList>
    </citation>
    <scope>NUCLEOTIDE SEQUENCE</scope>
    <source>
        <strain evidence="1">9794</strain>
    </source>
</reference>
<gene>
    <name evidence="1" type="ORF">K8V40_01355</name>
</gene>
<reference evidence="1" key="1">
    <citation type="journal article" date="2021" name="PeerJ">
        <title>Extensive microbial diversity within the chicken gut microbiome revealed by metagenomics and culture.</title>
        <authorList>
            <person name="Gilroy R."/>
            <person name="Ravi A."/>
            <person name="Getino M."/>
            <person name="Pursley I."/>
            <person name="Horton D.L."/>
            <person name="Alikhan N.F."/>
            <person name="Baker D."/>
            <person name="Gharbi K."/>
            <person name="Hall N."/>
            <person name="Watson M."/>
            <person name="Adriaenssens E.M."/>
            <person name="Foster-Nyarko E."/>
            <person name="Jarju S."/>
            <person name="Secka A."/>
            <person name="Antonio M."/>
            <person name="Oren A."/>
            <person name="Chaudhuri R.R."/>
            <person name="La Ragione R."/>
            <person name="Hildebrand F."/>
            <person name="Pallen M.J."/>
        </authorList>
    </citation>
    <scope>NUCLEOTIDE SEQUENCE</scope>
    <source>
        <strain evidence="1">9794</strain>
    </source>
</reference>
<dbReference type="Proteomes" id="UP000722357">
    <property type="component" value="Unassembled WGS sequence"/>
</dbReference>